<evidence type="ECO:0000313" key="1">
    <source>
        <dbReference type="EMBL" id="MEQ2247183.1"/>
    </source>
</evidence>
<reference evidence="1 2" key="1">
    <citation type="submission" date="2021-06" db="EMBL/GenBank/DDBJ databases">
        <authorList>
            <person name="Palmer J.M."/>
        </authorList>
    </citation>
    <scope>NUCLEOTIDE SEQUENCE [LARGE SCALE GENOMIC DNA]</scope>
    <source>
        <strain evidence="2">if_2019</strain>
        <tissue evidence="1">Muscle</tissue>
    </source>
</reference>
<protein>
    <submittedName>
        <fullName evidence="1">Uncharacterized protein</fullName>
    </submittedName>
</protein>
<dbReference type="Proteomes" id="UP001482620">
    <property type="component" value="Unassembled WGS sequence"/>
</dbReference>
<organism evidence="1 2">
    <name type="scientific">Ilyodon furcidens</name>
    <name type="common">goldbreast splitfin</name>
    <dbReference type="NCBI Taxonomy" id="33524"/>
    <lineage>
        <taxon>Eukaryota</taxon>
        <taxon>Metazoa</taxon>
        <taxon>Chordata</taxon>
        <taxon>Craniata</taxon>
        <taxon>Vertebrata</taxon>
        <taxon>Euteleostomi</taxon>
        <taxon>Actinopterygii</taxon>
        <taxon>Neopterygii</taxon>
        <taxon>Teleostei</taxon>
        <taxon>Neoteleostei</taxon>
        <taxon>Acanthomorphata</taxon>
        <taxon>Ovalentaria</taxon>
        <taxon>Atherinomorphae</taxon>
        <taxon>Cyprinodontiformes</taxon>
        <taxon>Goodeidae</taxon>
        <taxon>Ilyodon</taxon>
    </lineage>
</organism>
<gene>
    <name evidence="1" type="ORF">ILYODFUR_006661</name>
</gene>
<sequence>MEANHVMSDLLGRRNLVCRRPDPGGLDVQTITMPQDRAAEEGGGGSMFQGTPLLYPRKTHHFVGFVFYDEPNMYSGVAVTIGLFMGLSSQGFYTPTSSGNFPFL</sequence>
<dbReference type="EMBL" id="JAHRIQ010081511">
    <property type="protein sequence ID" value="MEQ2247183.1"/>
    <property type="molecule type" value="Genomic_DNA"/>
</dbReference>
<comment type="caution">
    <text evidence="1">The sequence shown here is derived from an EMBL/GenBank/DDBJ whole genome shotgun (WGS) entry which is preliminary data.</text>
</comment>
<name>A0ABV0USN3_9TELE</name>
<proteinExistence type="predicted"/>
<accession>A0ABV0USN3</accession>
<evidence type="ECO:0000313" key="2">
    <source>
        <dbReference type="Proteomes" id="UP001482620"/>
    </source>
</evidence>
<keyword evidence="2" id="KW-1185">Reference proteome</keyword>